<dbReference type="PANTHER" id="PTHR48475:SF1">
    <property type="entry name" value="RNASE H TYPE-1 DOMAIN-CONTAINING PROTEIN"/>
    <property type="match status" value="1"/>
</dbReference>
<dbReference type="InterPro" id="IPR036397">
    <property type="entry name" value="RNaseH_sf"/>
</dbReference>
<accession>A0ABM1G1J1</accession>
<gene>
    <name evidence="2" type="primary">LOC107009811</name>
</gene>
<sequence>MAEYEACILGHRWAIDLDVQETLIIGDLDILIHQVRGDWPNHNYIDPIHIYIHEQPDYYLHVEEEPDGKPWYDDIRGYLKRGDYTEDATNVQKRKIQRRTHDLGVLRCVEAGEARRLVEEIRAVTCDPHMNGFTLAKKILRS</sequence>
<dbReference type="Gene3D" id="3.30.420.10">
    <property type="entry name" value="Ribonuclease H-like superfamily/Ribonuclease H"/>
    <property type="match status" value="1"/>
</dbReference>
<dbReference type="RefSeq" id="XP_015064625.1">
    <property type="nucleotide sequence ID" value="XM_015209139.1"/>
</dbReference>
<dbReference type="PANTHER" id="PTHR48475">
    <property type="entry name" value="RIBONUCLEASE H"/>
    <property type="match status" value="1"/>
</dbReference>
<organism evidence="1 2">
    <name type="scientific">Solanum pennellii</name>
    <name type="common">Tomato</name>
    <name type="synonym">Lycopersicon pennellii</name>
    <dbReference type="NCBI Taxonomy" id="28526"/>
    <lineage>
        <taxon>Eukaryota</taxon>
        <taxon>Viridiplantae</taxon>
        <taxon>Streptophyta</taxon>
        <taxon>Embryophyta</taxon>
        <taxon>Tracheophyta</taxon>
        <taxon>Spermatophyta</taxon>
        <taxon>Magnoliopsida</taxon>
        <taxon>eudicotyledons</taxon>
        <taxon>Gunneridae</taxon>
        <taxon>Pentapetalae</taxon>
        <taxon>asterids</taxon>
        <taxon>lamiids</taxon>
        <taxon>Solanales</taxon>
        <taxon>Solanaceae</taxon>
        <taxon>Solanoideae</taxon>
        <taxon>Solaneae</taxon>
        <taxon>Solanum</taxon>
        <taxon>Solanum subgen. Lycopersicon</taxon>
    </lineage>
</organism>
<reference evidence="1" key="1">
    <citation type="journal article" date="2014" name="Nat. Genet.">
        <title>The genome of the stress-tolerant wild tomato species Solanum pennellii.</title>
        <authorList>
            <person name="Bolger A."/>
            <person name="Scossa F."/>
            <person name="Bolger M.E."/>
            <person name="Lanz C."/>
            <person name="Maumus F."/>
            <person name="Tohge T."/>
            <person name="Quesneville H."/>
            <person name="Alseekh S."/>
            <person name="Sorensen I."/>
            <person name="Lichtenstein G."/>
            <person name="Fich E.A."/>
            <person name="Conte M."/>
            <person name="Keller H."/>
            <person name="Schneeberger K."/>
            <person name="Schwacke R."/>
            <person name="Ofner I."/>
            <person name="Vrebalov J."/>
            <person name="Xu Y."/>
            <person name="Osorio S."/>
            <person name="Aflitos S.A."/>
            <person name="Schijlen E."/>
            <person name="Jimenez-Gomez J.M."/>
            <person name="Ryngajllo M."/>
            <person name="Kimura S."/>
            <person name="Kumar R."/>
            <person name="Koenig D."/>
            <person name="Headland L.R."/>
            <person name="Maloof J.N."/>
            <person name="Sinha N."/>
            <person name="van Ham R.C."/>
            <person name="Lankhorst R.K."/>
            <person name="Mao L."/>
            <person name="Vogel A."/>
            <person name="Arsova B."/>
            <person name="Panstruga R."/>
            <person name="Fei Z."/>
            <person name="Rose J.K."/>
            <person name="Zamir D."/>
            <person name="Carrari F."/>
            <person name="Giovannoni J.J."/>
            <person name="Weigel D."/>
            <person name="Usadel B."/>
            <person name="Fernie A.R."/>
        </authorList>
    </citation>
    <scope>NUCLEOTIDE SEQUENCE [LARGE SCALE GENOMIC DNA]</scope>
    <source>
        <strain evidence="1">cv. LA0716</strain>
    </source>
</reference>
<proteinExistence type="predicted"/>
<evidence type="ECO:0000313" key="2">
    <source>
        <dbReference type="RefSeq" id="XP_015064625.1"/>
    </source>
</evidence>
<keyword evidence="1" id="KW-1185">Reference proteome</keyword>
<reference evidence="2" key="2">
    <citation type="submission" date="2025-08" db="UniProtKB">
        <authorList>
            <consortium name="RefSeq"/>
        </authorList>
    </citation>
    <scope>IDENTIFICATION</scope>
</reference>
<name>A0ABM1G1J1_SOLPN</name>
<protein>
    <submittedName>
        <fullName evidence="2">Uncharacterized protein LOC107009811</fullName>
    </submittedName>
</protein>
<dbReference type="Proteomes" id="UP000694930">
    <property type="component" value="Chromosome 2"/>
</dbReference>
<dbReference type="GeneID" id="107009811"/>
<evidence type="ECO:0000313" key="1">
    <source>
        <dbReference type="Proteomes" id="UP000694930"/>
    </source>
</evidence>